<feature type="compositionally biased region" description="Basic and acidic residues" evidence="1">
    <location>
        <begin position="2136"/>
        <end position="2147"/>
    </location>
</feature>
<organism evidence="4 5">
    <name type="scientific">Azoarcus indigens</name>
    <dbReference type="NCBI Taxonomy" id="29545"/>
    <lineage>
        <taxon>Bacteria</taxon>
        <taxon>Pseudomonadati</taxon>
        <taxon>Pseudomonadota</taxon>
        <taxon>Betaproteobacteria</taxon>
        <taxon>Rhodocyclales</taxon>
        <taxon>Zoogloeaceae</taxon>
        <taxon>Azoarcus</taxon>
    </lineage>
</organism>
<protein>
    <submittedName>
        <fullName evidence="4">Filamentous hemagglutinin family protein</fullName>
    </submittedName>
</protein>
<dbReference type="GO" id="GO:0003824">
    <property type="term" value="F:catalytic activity"/>
    <property type="evidence" value="ECO:0007669"/>
    <property type="project" value="UniProtKB-ARBA"/>
</dbReference>
<proteinExistence type="predicted"/>
<evidence type="ECO:0000256" key="1">
    <source>
        <dbReference type="SAM" id="MobiDB-lite"/>
    </source>
</evidence>
<feature type="region of interest" description="Disordered" evidence="1">
    <location>
        <begin position="1676"/>
        <end position="1716"/>
    </location>
</feature>
<feature type="compositionally biased region" description="Low complexity" evidence="1">
    <location>
        <begin position="2052"/>
        <end position="2081"/>
    </location>
</feature>
<feature type="compositionally biased region" description="Low complexity" evidence="1">
    <location>
        <begin position="2253"/>
        <end position="2264"/>
    </location>
</feature>
<feature type="compositionally biased region" description="Low complexity" evidence="1">
    <location>
        <begin position="1235"/>
        <end position="1265"/>
    </location>
</feature>
<feature type="region of interest" description="Disordered" evidence="1">
    <location>
        <begin position="1389"/>
        <end position="1417"/>
    </location>
</feature>
<feature type="region of interest" description="Disordered" evidence="1">
    <location>
        <begin position="2026"/>
        <end position="2271"/>
    </location>
</feature>
<keyword evidence="2" id="KW-0732">Signal</keyword>
<feature type="compositionally biased region" description="Polar residues" evidence="1">
    <location>
        <begin position="2164"/>
        <end position="2194"/>
    </location>
</feature>
<feature type="region of interest" description="Disordered" evidence="1">
    <location>
        <begin position="1782"/>
        <end position="1824"/>
    </location>
</feature>
<dbReference type="Gene3D" id="2.160.20.10">
    <property type="entry name" value="Single-stranded right-handed beta-helix, Pectin lyase-like"/>
    <property type="match status" value="1"/>
</dbReference>
<gene>
    <name evidence="4" type="ORF">C7389_11779</name>
</gene>
<feature type="chain" id="PRO_5020546874" evidence="2">
    <location>
        <begin position="51"/>
        <end position="2271"/>
    </location>
</feature>
<evidence type="ECO:0000313" key="4">
    <source>
        <dbReference type="EMBL" id="TDN47963.1"/>
    </source>
</evidence>
<evidence type="ECO:0000313" key="5">
    <source>
        <dbReference type="Proteomes" id="UP000295129"/>
    </source>
</evidence>
<feature type="compositionally biased region" description="Low complexity" evidence="1">
    <location>
        <begin position="1782"/>
        <end position="1801"/>
    </location>
</feature>
<feature type="compositionally biased region" description="Low complexity" evidence="1">
    <location>
        <begin position="1329"/>
        <end position="1338"/>
    </location>
</feature>
<dbReference type="Proteomes" id="UP000295129">
    <property type="component" value="Unassembled WGS sequence"/>
</dbReference>
<dbReference type="SMART" id="SM00912">
    <property type="entry name" value="Haemagg_act"/>
    <property type="match status" value="1"/>
</dbReference>
<feature type="region of interest" description="Disordered" evidence="1">
    <location>
        <begin position="1235"/>
        <end position="1270"/>
    </location>
</feature>
<dbReference type="NCBIfam" id="TIGR01731">
    <property type="entry name" value="fil_hemag_20aa"/>
    <property type="match status" value="5"/>
</dbReference>
<dbReference type="InterPro" id="IPR010069">
    <property type="entry name" value="CdiA_FHA1_rpt"/>
</dbReference>
<feature type="compositionally biased region" description="Low complexity" evidence="1">
    <location>
        <begin position="2112"/>
        <end position="2135"/>
    </location>
</feature>
<dbReference type="InterPro" id="IPR012334">
    <property type="entry name" value="Pectin_lyas_fold"/>
</dbReference>
<evidence type="ECO:0000256" key="2">
    <source>
        <dbReference type="SAM" id="SignalP"/>
    </source>
</evidence>
<feature type="domain" description="Filamentous haemagglutinin FhaB/tRNA nuclease CdiA-like TPS" evidence="3">
    <location>
        <begin position="71"/>
        <end position="193"/>
    </location>
</feature>
<dbReference type="NCBIfam" id="TIGR01901">
    <property type="entry name" value="adhes_NPXG"/>
    <property type="match status" value="1"/>
</dbReference>
<feature type="compositionally biased region" description="Low complexity" evidence="1">
    <location>
        <begin position="1938"/>
        <end position="1950"/>
    </location>
</feature>
<feature type="compositionally biased region" description="Low complexity" evidence="1">
    <location>
        <begin position="1869"/>
        <end position="1899"/>
    </location>
</feature>
<dbReference type="Pfam" id="PF13018">
    <property type="entry name" value="ESPR"/>
    <property type="match status" value="1"/>
</dbReference>
<dbReference type="RefSeq" id="WP_133593956.1">
    <property type="nucleotide sequence ID" value="NZ_SNVV01000017.1"/>
</dbReference>
<dbReference type="InterPro" id="IPR025157">
    <property type="entry name" value="Hemagglutinin_rpt"/>
</dbReference>
<feature type="compositionally biased region" description="Low complexity" evidence="1">
    <location>
        <begin position="2209"/>
        <end position="2232"/>
    </location>
</feature>
<dbReference type="InterPro" id="IPR024973">
    <property type="entry name" value="ESPR"/>
</dbReference>
<feature type="compositionally biased region" description="Low complexity" evidence="1">
    <location>
        <begin position="2026"/>
        <end position="2035"/>
    </location>
</feature>
<dbReference type="Pfam" id="PF13332">
    <property type="entry name" value="Fil_haemagg_2"/>
    <property type="match status" value="8"/>
</dbReference>
<sequence>MNHAYRLIWSELHRCFVVAAETARGRGKGKSAKKLLAAAVLLGSAGTVLAQVNPATTVVPTGGNTNAFISPNGVPVVNINTANAAGVSHNQYTRYDVETNGLVLNNGNSDQVARQSQLAGQVMANLNLAKEATVILNEVVSTRRSTLAGYTEVVGGKADVIVANPYGITCSGCGFINTDRVTLTTGTPGFNADGSVAGFAVSRGDILVSGNGLDATAQQVLDLVTRNVVLDGKLNGQDVGIYTGNNRWSYVNRQVTGRVAATDDAPSYAIDSTALGGMYANRIRLIATEDGIGVNMRGDVAATGDDFTLTAAGKIEIQSSISAARDLAVTTTAANADALFLNGDNAKLSADRDLTLAITGGVKLASAELYAGRDLDLVAASLSDISSGGSRFTKRDATIDIANAADITGSSWGAGNNLSAEATTVRADGAKLYAGSDSSAATRKLTLTVSSAGSEALVLTGNSEVSASNAAQIAVTGGTRIDAGSKISSANTLDFDGNSLNNYGTVYAQGNADLDLVTVTNRSGGLISSDAELALTSTTLNNEASASINGDTLVLNGGTTLTNAGRIQATNGSTLQLASLTNDVASAVMLLGSAANAASTITVSGALINRGAIHNAGNFTLNAGSLANTGTGGISSLSTLSVTSGLNIINDGAFYAGQALNLTANNGTINNTASGTIDSNGSFTARSKDFINANAIVALGNVDIGVTNSFQNITGGALPTKSETLTDNGDDHVLGYLWTESSPGYDGADIAVWEDSVHVVESLVGTVPTQKAQIISGTRIDLNYANSGSNVMALMSAPTIAITGTGTFTNQDFSLYEYDYKRQWIRIADCGGIFCSSTDYAYWGRVNANISAPHPNDAGGENWDTYNPGYGWVQTGSVAQAKVAANAGRQPVSYTVIANYGAGIHATNLTFTGGALNNEGSPFPTSVSDTVRGAPTAPTVTSANAPGTATLGGLPVSLPTNPNGYFVPNQNPDSNYLIETNPLFAVGSNFVASDYLSVRYGYNPDVTTKKLGDANYEAYLVRQQLIAATGNNLLKGQESEAAQLQALYDNAYDQGTALGLKYGVAPTAAQLANLTEDIVWMVETEVNGVKVLAPVVYLAQNTRDSIETGAVIAATNTTIKADTVSNTGGTIAGSGNLNIEATGDITNTSGTIKGGNVSVTSTEGNIVNQTYAEGSGNNLSYNTVIGKTGGIEATGDLSLDAAKNITVLGADVKAGGDASLAAGGDVTFDTVQDKTTTSSASKSGGFLSSSSSSNTTTTVTNIGSNLETGGNLKIKSGGDTTLAGSTANIGGDADIDAGGNLNIVSRQDSVTSSTSTSKSGVGVGGGVYGSTKTTTDTFDGTNVASTLNVGGNANLKAGETMTIQGSDVNVAGDGNIEAKNVQVLAGQDVHTSSTRTETTTFLSTSSSGNSEAAAKAGASAGGTEASASASAAASASSSSQVNLMQTQVTQTNTLDVTNRAATLNIGGNATIKAEQDVTLKGAEVSAGGNLDVKAENVNILATQDIHTSTTTTETTSLGFFTDSQANAGAKAGANAGVGLTGGSADASAEASANASSTTTIGLRTQTEKSSELDIVNQGSVLKSGGNMNITATNQVNVQGSNVASGGDMNVDAKDISVTAAQDVHTSTYSSNTTTAGLYVEGSASASAGAKGSASQAGGAEGSAEAKAEVGVGVGLTASNSKTSGVDQTTTAVTSSLSSGGNMTRTASGTITDQGTQIEAGGNFTQSASEIKSLAAENTSYSSTSSDSSSLKIGLTAGANAGASANSSGETETGAAVTVGFEASASKSSSSSTSSSSEAVTSNIKAGGNVSSSSSGKTTLQGTNIQAGGDVSLEASDVDFQAARNTSSSSEKSSDVSVGVSASVAVVGDEASGSVNVGVGNSNSKSSSSTAVTGSISSGGNVTVKTSGDTRFEGTNIESAGDTTVAAGGNVTFDAARNTSSESSSSTSVEVGVGGGKTAEGKSAEASVGVGVEKSSANSSEAVTGGINSGGKLTVSAGKNASFEGTALQAGGDVSLEGENVTISAAKSTASESSTKVDVGVSAKVESGGGEGEANVGVGTSSMNSSTSTAGSVGSSGGSVTVKARSGDVKLEGTNVDAAENVTLDAARNVSITATTDTYSSSSTDVSVGVAGSSKSGSDEKTGEKSSEKSASAELGVGVAKEKSVTQTGANINAGSNLTIKSGGDTTLQGTQINAASGGLETGGKLVTQSANSSSSSTSVEVGVAASASSGNKSNEKTGTSEDSGSGGFGAGTAVGSSSSRSSQGVNINIGK</sequence>
<dbReference type="EMBL" id="SNVV01000017">
    <property type="protein sequence ID" value="TDN47963.1"/>
    <property type="molecule type" value="Genomic_DNA"/>
</dbReference>
<evidence type="ECO:0000259" key="3">
    <source>
        <dbReference type="SMART" id="SM00912"/>
    </source>
</evidence>
<feature type="compositionally biased region" description="Polar residues" evidence="1">
    <location>
        <begin position="1808"/>
        <end position="1824"/>
    </location>
</feature>
<feature type="compositionally biased region" description="Low complexity" evidence="1">
    <location>
        <begin position="1309"/>
        <end position="1320"/>
    </location>
</feature>
<keyword evidence="5" id="KW-1185">Reference proteome</keyword>
<dbReference type="InterPro" id="IPR008638">
    <property type="entry name" value="FhaB/CdiA-like_TPS"/>
</dbReference>
<feature type="signal peptide" evidence="2">
    <location>
        <begin position="1"/>
        <end position="50"/>
    </location>
</feature>
<feature type="region of interest" description="Disordered" evidence="1">
    <location>
        <begin position="1308"/>
        <end position="1338"/>
    </location>
</feature>
<comment type="caution">
    <text evidence="4">The sequence shown here is derived from an EMBL/GenBank/DDBJ whole genome shotgun (WGS) entry which is preliminary data.</text>
</comment>
<dbReference type="SUPFAM" id="SSF51126">
    <property type="entry name" value="Pectin lyase-like"/>
    <property type="match status" value="1"/>
</dbReference>
<name>A0A4R6DSI1_9RHOO</name>
<reference evidence="4 5" key="1">
    <citation type="submission" date="2019-03" db="EMBL/GenBank/DDBJ databases">
        <title>Genomic Encyclopedia of Type Strains, Phase IV (KMG-IV): sequencing the most valuable type-strain genomes for metagenomic binning, comparative biology and taxonomic classification.</title>
        <authorList>
            <person name="Goeker M."/>
        </authorList>
    </citation>
    <scope>NUCLEOTIDE SEQUENCE [LARGE SCALE GENOMIC DNA]</scope>
    <source>
        <strain evidence="4 5">DSM 12121</strain>
    </source>
</reference>
<feature type="region of interest" description="Disordered" evidence="1">
    <location>
        <begin position="1869"/>
        <end position="1923"/>
    </location>
</feature>
<feature type="region of interest" description="Disordered" evidence="1">
    <location>
        <begin position="1935"/>
        <end position="1989"/>
    </location>
</feature>
<feature type="compositionally biased region" description="Low complexity" evidence="1">
    <location>
        <begin position="1391"/>
        <end position="1417"/>
    </location>
</feature>
<accession>A0A4R6DSI1</accession>
<dbReference type="OrthoDB" id="5666689at2"/>
<dbReference type="Pfam" id="PF05860">
    <property type="entry name" value="TPS"/>
    <property type="match status" value="1"/>
</dbReference>
<dbReference type="InterPro" id="IPR011050">
    <property type="entry name" value="Pectin_lyase_fold/virulence"/>
</dbReference>